<name>A0A972FAQ3_9RHOO</name>
<accession>A0A972FAQ3</accession>
<evidence type="ECO:0000313" key="3">
    <source>
        <dbReference type="Proteomes" id="UP000599523"/>
    </source>
</evidence>
<keyword evidence="3" id="KW-1185">Reference proteome</keyword>
<dbReference type="Gene3D" id="3.40.50.12780">
    <property type="entry name" value="N-terminal domain of ligase-like"/>
    <property type="match status" value="1"/>
</dbReference>
<proteinExistence type="predicted"/>
<sequence length="465" mass="51490">MGTAYTHLVSLLLFPLHERLKRHDTVAILREIERTQWLSPEALRADQGRRLVDFMAQVSAQVPFYRELFQARGLSAKDFADPALLAALPTSDKELIRANFGQLKAEGASGLAVQRTSGSSGEPLTFLLARHRVAFDIAAKWRATRWWDVDFGDREAVLWGSAIEAGHQDRVRALRDALLRSWLIPTHGLNVARMDEILTRMRDFRPRMLFGYPSALAQLAFRARETGKRMDDVGIRVAFCTSEVLRPEWREAISGAFGCGVANEYGARDAGFIARECPHGGLHITAEEVVVEVVDDNGRPLADGEEGDIVVTNLAGPEFPFIRYRTGDRGVLGGAPCPCGRSLPLLQKLAGRANDGLVSANGAWIHGSAVNHLMRDIPGLRAYRIEQQTIDAVTVLLSLEGRLTKACTDTLTSHLKRLLGEWTRVDVKQVETIPPLPNGKFRHIICNVPRPDSTTQQVKTARTEA</sequence>
<dbReference type="InterPro" id="IPR042099">
    <property type="entry name" value="ANL_N_sf"/>
</dbReference>
<dbReference type="AlphaFoldDB" id="A0A972FAQ3"/>
<reference evidence="2" key="1">
    <citation type="submission" date="2019-12" db="EMBL/GenBank/DDBJ databases">
        <title>Comparative genomics gives insights into the taxonomy of the Azoarcus-Aromatoleum group and reveals separate origins of nif in the plant-associated Azoarcus and non-plant-associated Aromatoleum sub-groups.</title>
        <authorList>
            <person name="Lafos M."/>
            <person name="Maluk M."/>
            <person name="Batista M."/>
            <person name="Junghare M."/>
            <person name="Carmona M."/>
            <person name="Faoro H."/>
            <person name="Cruz L.M."/>
            <person name="Battistoni F."/>
            <person name="De Souza E."/>
            <person name="Pedrosa F."/>
            <person name="Chen W.-M."/>
            <person name="Poole P.S."/>
            <person name="Dixon R.A."/>
            <person name="James E.K."/>
        </authorList>
    </citation>
    <scope>NUCLEOTIDE SEQUENCE</scope>
    <source>
        <strain evidence="2">NSC3</strain>
    </source>
</reference>
<gene>
    <name evidence="2" type="ORF">GPA21_02285</name>
</gene>
<dbReference type="RefSeq" id="WP_168986598.1">
    <property type="nucleotide sequence ID" value="NZ_CAWPHM010000319.1"/>
</dbReference>
<dbReference type="PANTHER" id="PTHR36932">
    <property type="entry name" value="CAPSULAR POLYSACCHARIDE BIOSYNTHESIS PROTEIN"/>
    <property type="match status" value="1"/>
</dbReference>
<feature type="domain" description="AMP-dependent synthetase/ligase" evidence="1">
    <location>
        <begin position="195"/>
        <end position="312"/>
    </location>
</feature>
<protein>
    <submittedName>
        <fullName evidence="2">AMP-binding protein</fullName>
    </submittedName>
</protein>
<dbReference type="EMBL" id="WTVM01000008">
    <property type="protein sequence ID" value="NMG01803.1"/>
    <property type="molecule type" value="Genomic_DNA"/>
</dbReference>
<evidence type="ECO:0000313" key="2">
    <source>
        <dbReference type="EMBL" id="NMG01803.1"/>
    </source>
</evidence>
<comment type="caution">
    <text evidence="2">The sequence shown here is derived from an EMBL/GenBank/DDBJ whole genome shotgun (WGS) entry which is preliminary data.</text>
</comment>
<evidence type="ECO:0000259" key="1">
    <source>
        <dbReference type="Pfam" id="PF00501"/>
    </source>
</evidence>
<dbReference type="InterPro" id="IPR053158">
    <property type="entry name" value="CapK_Type1_Caps_Biosynth"/>
</dbReference>
<dbReference type="Proteomes" id="UP000599523">
    <property type="component" value="Unassembled WGS sequence"/>
</dbReference>
<dbReference type="InterPro" id="IPR000873">
    <property type="entry name" value="AMP-dep_synth/lig_dom"/>
</dbReference>
<dbReference type="PANTHER" id="PTHR36932:SF1">
    <property type="entry name" value="CAPSULAR POLYSACCHARIDE BIOSYNTHESIS PROTEIN"/>
    <property type="match status" value="1"/>
</dbReference>
<dbReference type="SUPFAM" id="SSF56801">
    <property type="entry name" value="Acetyl-CoA synthetase-like"/>
    <property type="match status" value="1"/>
</dbReference>
<organism evidence="2 3">
    <name type="scientific">Azoarcus taiwanensis</name>
    <dbReference type="NCBI Taxonomy" id="666964"/>
    <lineage>
        <taxon>Bacteria</taxon>
        <taxon>Pseudomonadati</taxon>
        <taxon>Pseudomonadota</taxon>
        <taxon>Betaproteobacteria</taxon>
        <taxon>Rhodocyclales</taxon>
        <taxon>Zoogloeaceae</taxon>
        <taxon>Azoarcus</taxon>
    </lineage>
</organism>
<dbReference type="Pfam" id="PF00501">
    <property type="entry name" value="AMP-binding"/>
    <property type="match status" value="1"/>
</dbReference>